<keyword evidence="6 7" id="KW-0808">Transferase</keyword>
<name>A0A9D9EHN6_9BACT</name>
<dbReference type="PANTHER" id="PTHR11904:SF9">
    <property type="entry name" value="PURINE NUCLEOSIDE PHOSPHORYLASE-RELATED"/>
    <property type="match status" value="1"/>
</dbReference>
<dbReference type="InterPro" id="IPR011270">
    <property type="entry name" value="Pur_Nuc_Pase_Ino/Guo-sp"/>
</dbReference>
<dbReference type="InterPro" id="IPR018099">
    <property type="entry name" value="Purine_phosphorylase-2_CS"/>
</dbReference>
<sequence length="275" mass="30193">MDERIEKIMKAAEYMRSRIGNRKPSVGIVLGSGLGKLADRIEDPITVPYREIPGFPVSTAIGHKGNFIFGRLGGKDVLAMQGRFHYYEGYPMELVTLPIRVMKVLGIGCLFVSNAAGGVNFDFKVGDLMVIRDHINLLPNPLVGRNLDEFGPRFPDMTRPYDPKLIEKAETVAAELGITLKKGVYLAGTGPSYETPSEYRYFRMIGADAVGMSTIPEVIVARHSSIPVFGMSVITNEAHDDYAEDYENNGDDVVAAADAAADRMSLLFARLIESL</sequence>
<feature type="binding site" evidence="8">
    <location>
        <position position="194"/>
    </location>
    <ligand>
        <name>a purine D-ribonucleoside</name>
        <dbReference type="ChEBI" id="CHEBI:142355"/>
    </ligand>
</feature>
<evidence type="ECO:0000313" key="10">
    <source>
        <dbReference type="EMBL" id="MBO8445164.1"/>
    </source>
</evidence>
<evidence type="ECO:0000256" key="4">
    <source>
        <dbReference type="ARBA" id="ARBA00022553"/>
    </source>
</evidence>
<comment type="subunit">
    <text evidence="3">Homotrimer.</text>
</comment>
<evidence type="ECO:0000256" key="3">
    <source>
        <dbReference type="ARBA" id="ARBA00011233"/>
    </source>
</evidence>
<gene>
    <name evidence="10" type="ORF">IAC23_05650</name>
</gene>
<evidence type="ECO:0000259" key="9">
    <source>
        <dbReference type="Pfam" id="PF01048"/>
    </source>
</evidence>
<feature type="binding site" evidence="8">
    <location>
        <position position="213"/>
    </location>
    <ligand>
        <name>phosphate</name>
        <dbReference type="ChEBI" id="CHEBI:43474"/>
    </ligand>
</feature>
<dbReference type="Gene3D" id="3.40.50.1580">
    <property type="entry name" value="Nucleoside phosphorylase domain"/>
    <property type="match status" value="1"/>
</dbReference>
<comment type="pathway">
    <text evidence="1 7">Purine metabolism; purine nucleoside salvage.</text>
</comment>
<dbReference type="CDD" id="cd09009">
    <property type="entry name" value="PNP-EcPNPII_like"/>
    <property type="match status" value="1"/>
</dbReference>
<comment type="caution">
    <text evidence="10">The sequence shown here is derived from an EMBL/GenBank/DDBJ whole genome shotgun (WGS) entry which is preliminary data.</text>
</comment>
<reference evidence="10" key="2">
    <citation type="journal article" date="2021" name="PeerJ">
        <title>Extensive microbial diversity within the chicken gut microbiome revealed by metagenomics and culture.</title>
        <authorList>
            <person name="Gilroy R."/>
            <person name="Ravi A."/>
            <person name="Getino M."/>
            <person name="Pursley I."/>
            <person name="Horton D.L."/>
            <person name="Alikhan N.F."/>
            <person name="Baker D."/>
            <person name="Gharbi K."/>
            <person name="Hall N."/>
            <person name="Watson M."/>
            <person name="Adriaenssens E.M."/>
            <person name="Foster-Nyarko E."/>
            <person name="Jarju S."/>
            <person name="Secka A."/>
            <person name="Antonio M."/>
            <person name="Oren A."/>
            <person name="Chaudhuri R.R."/>
            <person name="La Ragione R."/>
            <person name="Hildebrand F."/>
            <person name="Pallen M.J."/>
        </authorList>
    </citation>
    <scope>NUCLEOTIDE SEQUENCE</scope>
    <source>
        <strain evidence="10">D5-748</strain>
    </source>
</reference>
<feature type="binding site" evidence="8">
    <location>
        <position position="63"/>
    </location>
    <ligand>
        <name>phosphate</name>
        <dbReference type="ChEBI" id="CHEBI:43474"/>
    </ligand>
</feature>
<organism evidence="10 11">
    <name type="scientific">Candidatus Cryptobacteroides merdavium</name>
    <dbReference type="NCBI Taxonomy" id="2840769"/>
    <lineage>
        <taxon>Bacteria</taxon>
        <taxon>Pseudomonadati</taxon>
        <taxon>Bacteroidota</taxon>
        <taxon>Bacteroidia</taxon>
        <taxon>Bacteroidales</taxon>
        <taxon>Candidatus Cryptobacteroides</taxon>
    </lineage>
</organism>
<comment type="similarity">
    <text evidence="2 7">Belongs to the PNP/MTAP phosphorylase family.</text>
</comment>
<feature type="binding site" evidence="8">
    <location>
        <begin position="83"/>
        <end position="85"/>
    </location>
    <ligand>
        <name>phosphate</name>
        <dbReference type="ChEBI" id="CHEBI:43474"/>
    </ligand>
</feature>
<feature type="binding site" evidence="8">
    <location>
        <position position="236"/>
    </location>
    <ligand>
        <name>a purine D-ribonucleoside</name>
        <dbReference type="ChEBI" id="CHEBI:142355"/>
    </ligand>
</feature>
<dbReference type="SUPFAM" id="SSF53167">
    <property type="entry name" value="Purine and uridine phosphorylases"/>
    <property type="match status" value="1"/>
</dbReference>
<dbReference type="Pfam" id="PF01048">
    <property type="entry name" value="PNP_UDP_1"/>
    <property type="match status" value="1"/>
</dbReference>
<feature type="binding site" evidence="8">
    <location>
        <position position="32"/>
    </location>
    <ligand>
        <name>phosphate</name>
        <dbReference type="ChEBI" id="CHEBI:43474"/>
    </ligand>
</feature>
<dbReference type="PANTHER" id="PTHR11904">
    <property type="entry name" value="METHYLTHIOADENOSINE/PURINE NUCLEOSIDE PHOSPHORYLASE"/>
    <property type="match status" value="1"/>
</dbReference>
<dbReference type="Proteomes" id="UP000823619">
    <property type="component" value="Unassembled WGS sequence"/>
</dbReference>
<evidence type="ECO:0000256" key="6">
    <source>
        <dbReference type="ARBA" id="ARBA00022679"/>
    </source>
</evidence>
<comment type="function">
    <text evidence="7">The purine nucleoside phosphorylases catalyze the phosphorolytic breakdown of the N-glycosidic bond in the beta-(deoxy)ribonucleoside molecules, with the formation of the corresponding free purine bases and pentose-1-phosphate.</text>
</comment>
<keyword evidence="5 7" id="KW-0328">Glycosyltransferase</keyword>
<dbReference type="InterPro" id="IPR035994">
    <property type="entry name" value="Nucleoside_phosphorylase_sf"/>
</dbReference>
<dbReference type="NCBIfam" id="NF006054">
    <property type="entry name" value="PRK08202.1"/>
    <property type="match status" value="1"/>
</dbReference>
<evidence type="ECO:0000256" key="7">
    <source>
        <dbReference type="PIRNR" id="PIRNR000477"/>
    </source>
</evidence>
<dbReference type="EC" id="2.4.2.1" evidence="7"/>
<dbReference type="PIRSF" id="PIRSF000477">
    <property type="entry name" value="PurNPase"/>
    <property type="match status" value="1"/>
</dbReference>
<accession>A0A9D9EHN6</accession>
<dbReference type="FunFam" id="3.40.50.1580:FF:000010">
    <property type="entry name" value="Purine nucleoside phosphorylase"/>
    <property type="match status" value="1"/>
</dbReference>
<dbReference type="EMBL" id="JADIMO010000069">
    <property type="protein sequence ID" value="MBO8445164.1"/>
    <property type="molecule type" value="Genomic_DNA"/>
</dbReference>
<feature type="domain" description="Nucleoside phosphorylase" evidence="9">
    <location>
        <begin position="26"/>
        <end position="273"/>
    </location>
</feature>
<evidence type="ECO:0000256" key="1">
    <source>
        <dbReference type="ARBA" id="ARBA00005058"/>
    </source>
</evidence>
<evidence type="ECO:0000256" key="8">
    <source>
        <dbReference type="PIRSR" id="PIRSR000477-2"/>
    </source>
</evidence>
<dbReference type="GO" id="GO:0004731">
    <property type="term" value="F:purine-nucleoside phosphorylase activity"/>
    <property type="evidence" value="ECO:0007669"/>
    <property type="project" value="UniProtKB-EC"/>
</dbReference>
<evidence type="ECO:0000256" key="5">
    <source>
        <dbReference type="ARBA" id="ARBA00022676"/>
    </source>
</evidence>
<dbReference type="InterPro" id="IPR011268">
    <property type="entry name" value="Purine_phosphorylase"/>
</dbReference>
<protein>
    <recommendedName>
        <fullName evidence="7">Purine nucleoside phosphorylase</fullName>
        <ecNumber evidence="7">2.4.2.1</ecNumber>
    </recommendedName>
    <alternativeName>
        <fullName evidence="7">Inosine-guanosine phosphorylase</fullName>
    </alternativeName>
</protein>
<dbReference type="GO" id="GO:0009116">
    <property type="term" value="P:nucleoside metabolic process"/>
    <property type="evidence" value="ECO:0007669"/>
    <property type="project" value="InterPro"/>
</dbReference>
<dbReference type="NCBIfam" id="TIGR01700">
    <property type="entry name" value="PNPH"/>
    <property type="match status" value="1"/>
</dbReference>
<dbReference type="GO" id="GO:0005737">
    <property type="term" value="C:cytoplasm"/>
    <property type="evidence" value="ECO:0007669"/>
    <property type="project" value="TreeGrafter"/>
</dbReference>
<dbReference type="AlphaFoldDB" id="A0A9D9EHN6"/>
<feature type="binding site" evidence="8">
    <location>
        <position position="115"/>
    </location>
    <ligand>
        <name>phosphate</name>
        <dbReference type="ChEBI" id="CHEBI:43474"/>
    </ligand>
</feature>
<reference evidence="10" key="1">
    <citation type="submission" date="2020-10" db="EMBL/GenBank/DDBJ databases">
        <authorList>
            <person name="Gilroy R."/>
        </authorList>
    </citation>
    <scope>NUCLEOTIDE SEQUENCE</scope>
    <source>
        <strain evidence="10">D5-748</strain>
    </source>
</reference>
<proteinExistence type="inferred from homology"/>
<dbReference type="InterPro" id="IPR000845">
    <property type="entry name" value="Nucleoside_phosphorylase_d"/>
</dbReference>
<evidence type="ECO:0000256" key="2">
    <source>
        <dbReference type="ARBA" id="ARBA00006751"/>
    </source>
</evidence>
<dbReference type="PROSITE" id="PS01240">
    <property type="entry name" value="PNP_MTAP_2"/>
    <property type="match status" value="1"/>
</dbReference>
<evidence type="ECO:0000313" key="11">
    <source>
        <dbReference type="Proteomes" id="UP000823619"/>
    </source>
</evidence>
<dbReference type="NCBIfam" id="TIGR01697">
    <property type="entry name" value="PNPH-PUNA-XAPA"/>
    <property type="match status" value="1"/>
</dbReference>
<keyword evidence="4" id="KW-0597">Phosphoprotein</keyword>